<evidence type="ECO:0000313" key="3">
    <source>
        <dbReference type="Proteomes" id="UP000003412"/>
    </source>
</evidence>
<protein>
    <submittedName>
        <fullName evidence="2">Uncharacterized protein</fullName>
    </submittedName>
</protein>
<organism evidence="2 3">
    <name type="scientific">Listeria marthii FSL S4-120</name>
    <dbReference type="NCBI Taxonomy" id="702457"/>
    <lineage>
        <taxon>Bacteria</taxon>
        <taxon>Bacillati</taxon>
        <taxon>Bacillota</taxon>
        <taxon>Bacilli</taxon>
        <taxon>Bacillales</taxon>
        <taxon>Listeriaceae</taxon>
        <taxon>Listeria</taxon>
    </lineage>
</organism>
<dbReference type="Proteomes" id="UP000003412">
    <property type="component" value="Chromosome"/>
</dbReference>
<keyword evidence="1" id="KW-1133">Transmembrane helix</keyword>
<comment type="caution">
    <text evidence="2">The sequence shown here is derived from an EMBL/GenBank/DDBJ whole genome shotgun (WGS) entry which is preliminary data.</text>
</comment>
<evidence type="ECO:0000313" key="2">
    <source>
        <dbReference type="EMBL" id="EFR88798.1"/>
    </source>
</evidence>
<sequence>VFVFSSCFGSSVAASSSAAGIIPIPIIIAKIELIITICVFLRGQFLFLNRKIPKINTPIPARNNKIPNPVIYISLSLFVQRYIICIM</sequence>
<feature type="transmembrane region" description="Helical" evidence="1">
    <location>
        <begin position="20"/>
        <end position="41"/>
    </location>
</feature>
<evidence type="ECO:0000256" key="1">
    <source>
        <dbReference type="SAM" id="Phobius"/>
    </source>
</evidence>
<dbReference type="EMBL" id="ADXF01000310">
    <property type="protein sequence ID" value="EFR88798.1"/>
    <property type="molecule type" value="Genomic_DNA"/>
</dbReference>
<reference evidence="2 3" key="1">
    <citation type="journal article" date="2010" name="Microbiol. Resour. Announc.">
        <title>Comparative genomics of the bacterial genus Listeria: Genome evolution is characterized by limited gene acquisition and limited gene loss.</title>
        <authorList>
            <person name="den Bakker H.C."/>
            <person name="Cummings C.A."/>
            <person name="Ferreira V."/>
            <person name="Vatta P."/>
            <person name="Orsi R.H."/>
            <person name="Degoricija L."/>
            <person name="Barker M."/>
            <person name="Petrauskene O."/>
            <person name="Furtado M.R."/>
            <person name="Wiedmann M."/>
        </authorList>
    </citation>
    <scope>NUCLEOTIDE SEQUENCE [LARGE SCALE GENOMIC DNA]</scope>
    <source>
        <strain evidence="2 3">FSL S4-120</strain>
    </source>
</reference>
<keyword evidence="1" id="KW-0812">Transmembrane</keyword>
<keyword evidence="1" id="KW-0472">Membrane</keyword>
<accession>A0ABP2K108</accession>
<feature type="non-terminal residue" evidence="2">
    <location>
        <position position="1"/>
    </location>
</feature>
<name>A0ABP2K108_9LIST</name>
<gene>
    <name evidence="2" type="ORF">NT05LM_0579a</name>
</gene>
<proteinExistence type="predicted"/>
<keyword evidence="3" id="KW-1185">Reference proteome</keyword>